<evidence type="ECO:0000313" key="17">
    <source>
        <dbReference type="Proteomes" id="UP000001591"/>
    </source>
</evidence>
<evidence type="ECO:0000256" key="12">
    <source>
        <dbReference type="SAM" id="MobiDB-lite"/>
    </source>
</evidence>
<dbReference type="GO" id="GO:0044718">
    <property type="term" value="P:siderophore transmembrane transport"/>
    <property type="evidence" value="ECO:0007669"/>
    <property type="project" value="TreeGrafter"/>
</dbReference>
<keyword evidence="17" id="KW-1185">Reference proteome</keyword>
<dbReference type="KEGG" id="rce:RC1_3738"/>
<feature type="signal peptide" evidence="13">
    <location>
        <begin position="1"/>
        <end position="31"/>
    </location>
</feature>
<keyword evidence="7 10" id="KW-0472">Membrane</keyword>
<evidence type="ECO:0000256" key="3">
    <source>
        <dbReference type="ARBA" id="ARBA00022452"/>
    </source>
</evidence>
<dbReference type="InterPro" id="IPR039426">
    <property type="entry name" value="TonB-dep_rcpt-like"/>
</dbReference>
<dbReference type="Pfam" id="PF07715">
    <property type="entry name" value="Plug"/>
    <property type="match status" value="1"/>
</dbReference>
<keyword evidence="5 13" id="KW-0732">Signal</keyword>
<evidence type="ECO:0000256" key="1">
    <source>
        <dbReference type="ARBA" id="ARBA00004571"/>
    </source>
</evidence>
<feature type="domain" description="TonB-dependent receptor-like beta-barrel" evidence="14">
    <location>
        <begin position="231"/>
        <end position="669"/>
    </location>
</feature>
<evidence type="ECO:0000256" key="10">
    <source>
        <dbReference type="PROSITE-ProRule" id="PRU01360"/>
    </source>
</evidence>
<keyword evidence="8 16" id="KW-0675">Receptor</keyword>
<keyword evidence="3 10" id="KW-1134">Transmembrane beta strand</keyword>
<dbReference type="Pfam" id="PF00593">
    <property type="entry name" value="TonB_dep_Rec_b-barrel"/>
    <property type="match status" value="1"/>
</dbReference>
<reference evidence="16 17" key="1">
    <citation type="journal article" date="2010" name="BMC Genomics">
        <title>Metabolic flexibility revealed in the genome of the cyst-forming alpha-1 proteobacterium Rhodospirillum centenum.</title>
        <authorList>
            <person name="Lu Y.K."/>
            <person name="Marden J."/>
            <person name="Han M."/>
            <person name="Swingley W.D."/>
            <person name="Mastrian S.D."/>
            <person name="Chowdhury S.R."/>
            <person name="Hao J."/>
            <person name="Helmy T."/>
            <person name="Kim S."/>
            <person name="Kurdoglu A.A."/>
            <person name="Matthies H.J."/>
            <person name="Rollo D."/>
            <person name="Stothard P."/>
            <person name="Blankenship R.E."/>
            <person name="Bauer C.E."/>
            <person name="Touchman J.W."/>
        </authorList>
    </citation>
    <scope>NUCLEOTIDE SEQUENCE [LARGE SCALE GENOMIC DNA]</scope>
    <source>
        <strain evidence="17">ATCC 51521 / SW</strain>
    </source>
</reference>
<evidence type="ECO:0000259" key="15">
    <source>
        <dbReference type="Pfam" id="PF07715"/>
    </source>
</evidence>
<evidence type="ECO:0000256" key="9">
    <source>
        <dbReference type="ARBA" id="ARBA00023237"/>
    </source>
</evidence>
<keyword evidence="9 10" id="KW-0998">Cell outer membrane</keyword>
<evidence type="ECO:0000256" key="6">
    <source>
        <dbReference type="ARBA" id="ARBA00023077"/>
    </source>
</evidence>
<dbReference type="eggNOG" id="COG4771">
    <property type="taxonomic scope" value="Bacteria"/>
</dbReference>
<proteinExistence type="inferred from homology"/>
<evidence type="ECO:0000256" key="7">
    <source>
        <dbReference type="ARBA" id="ARBA00023136"/>
    </source>
</evidence>
<dbReference type="SUPFAM" id="SSF56935">
    <property type="entry name" value="Porins"/>
    <property type="match status" value="1"/>
</dbReference>
<dbReference type="GO" id="GO:0009279">
    <property type="term" value="C:cell outer membrane"/>
    <property type="evidence" value="ECO:0007669"/>
    <property type="project" value="UniProtKB-SubCell"/>
</dbReference>
<dbReference type="Gene3D" id="2.170.130.10">
    <property type="entry name" value="TonB-dependent receptor, plug domain"/>
    <property type="match status" value="1"/>
</dbReference>
<accession>B6IXQ7</accession>
<name>B6IXQ7_RHOCS</name>
<dbReference type="HOGENOM" id="CLU_008287_8_2_5"/>
<keyword evidence="4 10" id="KW-0812">Transmembrane</keyword>
<protein>
    <submittedName>
        <fullName evidence="16">TonB-dependent receptor, putative</fullName>
    </submittedName>
</protein>
<dbReference type="InterPro" id="IPR037066">
    <property type="entry name" value="Plug_dom_sf"/>
</dbReference>
<evidence type="ECO:0000256" key="5">
    <source>
        <dbReference type="ARBA" id="ARBA00022729"/>
    </source>
</evidence>
<evidence type="ECO:0000259" key="14">
    <source>
        <dbReference type="Pfam" id="PF00593"/>
    </source>
</evidence>
<comment type="subcellular location">
    <subcellularLocation>
        <location evidence="1 10">Cell outer membrane</location>
        <topology evidence="1 10">Multi-pass membrane protein</topology>
    </subcellularLocation>
</comment>
<keyword evidence="6 11" id="KW-0798">TonB box</keyword>
<evidence type="ECO:0000256" key="4">
    <source>
        <dbReference type="ARBA" id="ARBA00022692"/>
    </source>
</evidence>
<dbReference type="InterPro" id="IPR000531">
    <property type="entry name" value="Beta-barrel_TonB"/>
</dbReference>
<evidence type="ECO:0000313" key="16">
    <source>
        <dbReference type="EMBL" id="ACJ01081.1"/>
    </source>
</evidence>
<dbReference type="PANTHER" id="PTHR30069">
    <property type="entry name" value="TONB-DEPENDENT OUTER MEMBRANE RECEPTOR"/>
    <property type="match status" value="1"/>
</dbReference>
<dbReference type="AlphaFoldDB" id="B6IXQ7"/>
<evidence type="ECO:0000256" key="13">
    <source>
        <dbReference type="SAM" id="SignalP"/>
    </source>
</evidence>
<dbReference type="InterPro" id="IPR012910">
    <property type="entry name" value="Plug_dom"/>
</dbReference>
<evidence type="ECO:0000256" key="11">
    <source>
        <dbReference type="RuleBase" id="RU003357"/>
    </source>
</evidence>
<dbReference type="GO" id="GO:0015344">
    <property type="term" value="F:siderophore uptake transmembrane transporter activity"/>
    <property type="evidence" value="ECO:0007669"/>
    <property type="project" value="TreeGrafter"/>
</dbReference>
<dbReference type="Gene3D" id="2.40.170.20">
    <property type="entry name" value="TonB-dependent receptor, beta-barrel domain"/>
    <property type="match status" value="1"/>
</dbReference>
<feature type="compositionally biased region" description="Basic and acidic residues" evidence="12">
    <location>
        <begin position="235"/>
        <end position="245"/>
    </location>
</feature>
<dbReference type="InterPro" id="IPR036942">
    <property type="entry name" value="Beta-barrel_TonB_sf"/>
</dbReference>
<feature type="chain" id="PRO_5002844565" evidence="13">
    <location>
        <begin position="32"/>
        <end position="695"/>
    </location>
</feature>
<dbReference type="EMBL" id="CP000613">
    <property type="protein sequence ID" value="ACJ01081.1"/>
    <property type="molecule type" value="Genomic_DNA"/>
</dbReference>
<dbReference type="STRING" id="414684.RC1_3738"/>
<evidence type="ECO:0000256" key="8">
    <source>
        <dbReference type="ARBA" id="ARBA00023170"/>
    </source>
</evidence>
<dbReference type="PANTHER" id="PTHR30069:SF29">
    <property type="entry name" value="HEMOGLOBIN AND HEMOGLOBIN-HAPTOGLOBIN-BINDING PROTEIN 1-RELATED"/>
    <property type="match status" value="1"/>
</dbReference>
<gene>
    <name evidence="16" type="ordered locus">RC1_3738</name>
</gene>
<dbReference type="PROSITE" id="PS52016">
    <property type="entry name" value="TONB_DEPENDENT_REC_3"/>
    <property type="match status" value="1"/>
</dbReference>
<dbReference type="Proteomes" id="UP000001591">
    <property type="component" value="Chromosome"/>
</dbReference>
<feature type="domain" description="TonB-dependent receptor plug" evidence="15">
    <location>
        <begin position="65"/>
        <end position="164"/>
    </location>
</feature>
<organism evidence="16 17">
    <name type="scientific">Rhodospirillum centenum (strain ATCC 51521 / SW)</name>
    <dbReference type="NCBI Taxonomy" id="414684"/>
    <lineage>
        <taxon>Bacteria</taxon>
        <taxon>Pseudomonadati</taxon>
        <taxon>Pseudomonadota</taxon>
        <taxon>Alphaproteobacteria</taxon>
        <taxon>Rhodospirillales</taxon>
        <taxon>Rhodospirillaceae</taxon>
        <taxon>Rhodospirillum</taxon>
    </lineage>
</organism>
<dbReference type="CDD" id="cd01347">
    <property type="entry name" value="ligand_gated_channel"/>
    <property type="match status" value="1"/>
</dbReference>
<feature type="region of interest" description="Disordered" evidence="12">
    <location>
        <begin position="219"/>
        <end position="245"/>
    </location>
</feature>
<dbReference type="RefSeq" id="WP_012568854.1">
    <property type="nucleotide sequence ID" value="NC_011420.2"/>
</dbReference>
<sequence length="695" mass="76359">MPMPVRRRLALLLASTVLTATVLTAATPAGAQDRQPQDRNRGAATFELGEIVIVGRRTDRLAIGSTSLSDAAIYRFNRPTLDEAASLVPGVTASNSGGSRNERLISVRGFDRFQVPLSIDGIRVYLPADNRLDFGRFLTADVAEVQIAKGYASVLDGPGGMGGAINLVTRRPTEEIELEASATVSLDREADFAGKTLFGLAGTRQQGWYAQLSAARNDRDHDTLPEDFAPTATEDGGRRNRSETEDWRVNAKVGLTPNDTDEYSLSYTRQEGSKNAPLHVTDPASVQRYWRWPYWDLDSLYFLSTTRIGAGTTLKTRAYYNGFDNLLQAFDDAAQTRQTQARAFDSHYDDEAYGGSLELTVPVAERDTLAAAVHYRRDRHGEWQTSFSPSRFTEPEQVSTEETWSAALENRLSLTPTLLLTAGLSYDWRDLKRAEDWAGGATGSPVIYPTRDSDAWNWQAALSQSLGDDAELHARLSSRTRFPTLFERFSSRFGGATSNPDLKPERATNIDLGGSWTAGMLSVEAAVFYNDVDDYIVAVPFLYNGQSVTQSRNVGSGEFYGAELSLAVELTQTLTLGGNYALVKRDIDDPTSAALKPTGVPAHTAFLYADWTPLPDLRLTPTVEVAGERWTATTDGRLYYRTGAHTLVGLRADYSLTDAVEVGAGVRNLFDRSYQLTDGFPEAGRSFYLSARARL</sequence>
<keyword evidence="2 10" id="KW-0813">Transport</keyword>
<comment type="similarity">
    <text evidence="10 11">Belongs to the TonB-dependent receptor family.</text>
</comment>
<evidence type="ECO:0000256" key="2">
    <source>
        <dbReference type="ARBA" id="ARBA00022448"/>
    </source>
</evidence>